<evidence type="ECO:0000256" key="2">
    <source>
        <dbReference type="ARBA" id="ARBA00022448"/>
    </source>
</evidence>
<keyword evidence="7 10" id="KW-0129">CBS domain</keyword>
<feature type="transmembrane region" description="Helical" evidence="11">
    <location>
        <begin position="87"/>
        <end position="107"/>
    </location>
</feature>
<feature type="transmembrane region" description="Helical" evidence="11">
    <location>
        <begin position="310"/>
        <end position="331"/>
    </location>
</feature>
<feature type="transmembrane region" description="Helical" evidence="11">
    <location>
        <begin position="469"/>
        <end position="488"/>
    </location>
</feature>
<keyword evidence="4" id="KW-0677">Repeat</keyword>
<dbReference type="SMART" id="SM00116">
    <property type="entry name" value="CBS"/>
    <property type="match status" value="2"/>
</dbReference>
<keyword evidence="8 11" id="KW-0472">Membrane</keyword>
<feature type="transmembrane region" description="Helical" evidence="11">
    <location>
        <begin position="558"/>
        <end position="575"/>
    </location>
</feature>
<dbReference type="PROSITE" id="PS51371">
    <property type="entry name" value="CBS"/>
    <property type="match status" value="2"/>
</dbReference>
<dbReference type="Gene3D" id="3.10.580.10">
    <property type="entry name" value="CBS-domain"/>
    <property type="match status" value="1"/>
</dbReference>
<dbReference type="GO" id="GO:0005254">
    <property type="term" value="F:chloride channel activity"/>
    <property type="evidence" value="ECO:0007669"/>
    <property type="project" value="UniProtKB-UniRule"/>
</dbReference>
<evidence type="ECO:0000256" key="10">
    <source>
        <dbReference type="PROSITE-ProRule" id="PRU00703"/>
    </source>
</evidence>
<dbReference type="Gene3D" id="1.10.3080.10">
    <property type="entry name" value="Clc chloride channel"/>
    <property type="match status" value="1"/>
</dbReference>
<feature type="transmembrane region" description="Helical" evidence="11">
    <location>
        <begin position="281"/>
        <end position="303"/>
    </location>
</feature>
<dbReference type="SUPFAM" id="SSF54631">
    <property type="entry name" value="CBS-domain pair"/>
    <property type="match status" value="1"/>
</dbReference>
<dbReference type="InterPro" id="IPR001807">
    <property type="entry name" value="ClC"/>
</dbReference>
<keyword evidence="5 11" id="KW-1133">Transmembrane helix</keyword>
<feature type="transmembrane region" description="Helical" evidence="11">
    <location>
        <begin position="368"/>
        <end position="392"/>
    </location>
</feature>
<dbReference type="PRINTS" id="PR00762">
    <property type="entry name" value="CLCHANNEL"/>
</dbReference>
<evidence type="ECO:0000313" key="14">
    <source>
        <dbReference type="EMBL" id="NDV29646.1"/>
    </source>
</evidence>
<dbReference type="Pfam" id="PF00654">
    <property type="entry name" value="Voltage_CLC"/>
    <property type="match status" value="1"/>
</dbReference>
<dbReference type="Pfam" id="PF00571">
    <property type="entry name" value="CBS"/>
    <property type="match status" value="2"/>
</dbReference>
<evidence type="ECO:0000256" key="3">
    <source>
        <dbReference type="ARBA" id="ARBA00022692"/>
    </source>
</evidence>
<evidence type="ECO:0000256" key="8">
    <source>
        <dbReference type="ARBA" id="ARBA00023136"/>
    </source>
</evidence>
<feature type="domain" description="CBS" evidence="13">
    <location>
        <begin position="717"/>
        <end position="775"/>
    </location>
</feature>
<comment type="subcellular location">
    <subcellularLocation>
        <location evidence="1 11">Membrane</location>
        <topology evidence="1 11">Multi-pass membrane protein</topology>
    </subcellularLocation>
</comment>
<evidence type="ECO:0000256" key="6">
    <source>
        <dbReference type="ARBA" id="ARBA00023065"/>
    </source>
</evidence>
<feature type="transmembrane region" description="Helical" evidence="11">
    <location>
        <begin position="135"/>
        <end position="156"/>
    </location>
</feature>
<dbReference type="PANTHER" id="PTHR11689">
    <property type="entry name" value="CHLORIDE CHANNEL PROTEIN CLC FAMILY MEMBER"/>
    <property type="match status" value="1"/>
</dbReference>
<sequence>MRQVSMTRTEDVDGSDNEAPPVRSSILSPRKSLARSLGLTASSLPHVYSKWEKKQMKNFSSISYHNPRSETYQDFLTNKYSNYYGTVWKWVFFFVIAVLMSVTAYVLKTVTEEIAQARIGYLSTLLEHHDTLGAFFWHIGISLGLICIASPMVIWFEPNAAGSGIPEVIGYLNGVHIPRIFTPKVYLAKITSVICSVASGLPLGPEGPMIHIGGTIGASVESRNLFLRKLIPWHQFRNQEDKRQFVLGGVASGVSAAFNAPIGGLAFSWEEISTFWEGQQAWMILFACMLSAFLTNFLLSLTFFPNNVGFFTRGTILFFVPSINSLGVWIFLPAIVIGLIGGTLGVIFTWIALFFARQRRRKLFQNKIVKLLEPILICLLFMSIGFFFPFAFPCVPIPGVNQTEIELMELHPIENATAEAEGEHEVDISRWLCPAGQHNVMANMTLLPGHELIKLLINRENVGYFRYDTLIAFLVYYFLFAAWCAGGVSLASGFVVPMITIGATFGRIIGKVMLLIAPLSESNNPGAYALLGSAAFFAGVSRLSISLTIIMIELSGDILMAFPLMVSIMVAKKFADMWIHSLYHALLALKGVPYLPEVSSIPGIDGLRVSDVMTTNVIVLHEVESIRNIANIMNTFDFSSFPIVSENLCYEGMMRRKDISILLGNPELFVRHRNDRTKKVLDWKELKLANNVKDKKDTKLVVSEENMEKFIDFGPYFNTGIFALPMSFFLKDAYNLFRTMALTHLIIVNRENQLVGVITRKDLIGENLIVKNEKRKKRLKNKLKKAIFHSEL</sequence>
<dbReference type="InterPro" id="IPR014743">
    <property type="entry name" value="Cl-channel_core"/>
</dbReference>
<feature type="domain" description="CBS" evidence="13">
    <location>
        <begin position="613"/>
        <end position="669"/>
    </location>
</feature>
<evidence type="ECO:0000256" key="7">
    <source>
        <dbReference type="ARBA" id="ARBA00023122"/>
    </source>
</evidence>
<dbReference type="GO" id="GO:0016020">
    <property type="term" value="C:membrane"/>
    <property type="evidence" value="ECO:0007669"/>
    <property type="project" value="UniProtKB-SubCell"/>
</dbReference>
<dbReference type="InterPro" id="IPR051280">
    <property type="entry name" value="Cl-channel/antiporter"/>
</dbReference>
<accession>A0A6B2KY49</accession>
<dbReference type="AlphaFoldDB" id="A0A6B2KY49"/>
<keyword evidence="9 11" id="KW-0868">Chloride</keyword>
<reference evidence="14" key="1">
    <citation type="journal article" date="2020" name="J. Eukaryot. Microbiol.">
        <title>De novo Sequencing, Assembly and Annotation of the Transcriptome for the Free-Living Testate Amoeba Arcella intermedia.</title>
        <authorList>
            <person name="Ribeiro G.M."/>
            <person name="Porfirio-Sousa A.L."/>
            <person name="Maurer-Alcala X.X."/>
            <person name="Katz L.A."/>
            <person name="Lahr D.J.G."/>
        </authorList>
    </citation>
    <scope>NUCLEOTIDE SEQUENCE</scope>
</reference>
<proteinExistence type="inferred from homology"/>
<feature type="transmembrane region" description="Helical" evidence="11">
    <location>
        <begin position="337"/>
        <end position="356"/>
    </location>
</feature>
<evidence type="ECO:0000256" key="5">
    <source>
        <dbReference type="ARBA" id="ARBA00022989"/>
    </source>
</evidence>
<dbReference type="EMBL" id="GIBP01000677">
    <property type="protein sequence ID" value="NDV29646.1"/>
    <property type="molecule type" value="Transcribed_RNA"/>
</dbReference>
<dbReference type="SUPFAM" id="SSF81340">
    <property type="entry name" value="Clc chloride channel"/>
    <property type="match status" value="1"/>
</dbReference>
<feature type="region of interest" description="Disordered" evidence="12">
    <location>
        <begin position="1"/>
        <end position="27"/>
    </location>
</feature>
<evidence type="ECO:0000256" key="11">
    <source>
        <dbReference type="RuleBase" id="RU361221"/>
    </source>
</evidence>
<feature type="transmembrane region" description="Helical" evidence="11">
    <location>
        <begin position="245"/>
        <end position="269"/>
    </location>
</feature>
<organism evidence="14">
    <name type="scientific">Arcella intermedia</name>
    <dbReference type="NCBI Taxonomy" id="1963864"/>
    <lineage>
        <taxon>Eukaryota</taxon>
        <taxon>Amoebozoa</taxon>
        <taxon>Tubulinea</taxon>
        <taxon>Elardia</taxon>
        <taxon>Arcellinida</taxon>
        <taxon>Sphaerothecina</taxon>
        <taxon>Arcellidae</taxon>
        <taxon>Arcella</taxon>
    </lineage>
</organism>
<dbReference type="PANTHER" id="PTHR11689:SF89">
    <property type="entry name" value="CHLORIDE CHANNEL PROTEIN"/>
    <property type="match status" value="1"/>
</dbReference>
<evidence type="ECO:0000256" key="1">
    <source>
        <dbReference type="ARBA" id="ARBA00004141"/>
    </source>
</evidence>
<keyword evidence="2 11" id="KW-0813">Transport</keyword>
<evidence type="ECO:0000256" key="4">
    <source>
        <dbReference type="ARBA" id="ARBA00022737"/>
    </source>
</evidence>
<evidence type="ECO:0000259" key="13">
    <source>
        <dbReference type="PROSITE" id="PS51371"/>
    </source>
</evidence>
<feature type="transmembrane region" description="Helical" evidence="11">
    <location>
        <begin position="494"/>
        <end position="516"/>
    </location>
</feature>
<evidence type="ECO:0000256" key="12">
    <source>
        <dbReference type="SAM" id="MobiDB-lite"/>
    </source>
</evidence>
<dbReference type="InterPro" id="IPR046342">
    <property type="entry name" value="CBS_dom_sf"/>
</dbReference>
<name>A0A6B2KY49_9EUKA</name>
<dbReference type="Gene3D" id="3.90.1280.20">
    <property type="match status" value="1"/>
</dbReference>
<keyword evidence="3 11" id="KW-0812">Transmembrane</keyword>
<protein>
    <recommendedName>
        <fullName evidence="11">Chloride channel protein</fullName>
    </recommendedName>
</protein>
<dbReference type="InterPro" id="IPR000644">
    <property type="entry name" value="CBS_dom"/>
</dbReference>
<feature type="transmembrane region" description="Helical" evidence="11">
    <location>
        <begin position="528"/>
        <end position="552"/>
    </location>
</feature>
<evidence type="ECO:0000256" key="9">
    <source>
        <dbReference type="ARBA" id="ARBA00023214"/>
    </source>
</evidence>
<comment type="similarity">
    <text evidence="11">Belongs to the chloride channel (TC 2.A.49) family.</text>
</comment>
<keyword evidence="6 11" id="KW-0406">Ion transport</keyword>